<evidence type="ECO:0000256" key="1">
    <source>
        <dbReference type="SAM" id="MobiDB-lite"/>
    </source>
</evidence>
<reference evidence="4" key="1">
    <citation type="submission" date="2020-10" db="EMBL/GenBank/DDBJ databases">
        <authorList>
            <person name="Gilroy R."/>
        </authorList>
    </citation>
    <scope>NUCLEOTIDE SEQUENCE</scope>
    <source>
        <strain evidence="4">ChiSxjej1B13-7958</strain>
    </source>
</reference>
<name>A0A9D1AKH6_9FIRM</name>
<feature type="signal peptide" evidence="2">
    <location>
        <begin position="1"/>
        <end position="23"/>
    </location>
</feature>
<reference evidence="4" key="2">
    <citation type="journal article" date="2021" name="PeerJ">
        <title>Extensive microbial diversity within the chicken gut microbiome revealed by metagenomics and culture.</title>
        <authorList>
            <person name="Gilroy R."/>
            <person name="Ravi A."/>
            <person name="Getino M."/>
            <person name="Pursley I."/>
            <person name="Horton D.L."/>
            <person name="Alikhan N.F."/>
            <person name="Baker D."/>
            <person name="Gharbi K."/>
            <person name="Hall N."/>
            <person name="Watson M."/>
            <person name="Adriaenssens E.M."/>
            <person name="Foster-Nyarko E."/>
            <person name="Jarju S."/>
            <person name="Secka A."/>
            <person name="Antonio M."/>
            <person name="Oren A."/>
            <person name="Chaudhuri R.R."/>
            <person name="La Ragione R."/>
            <person name="Hildebrand F."/>
            <person name="Pallen M.J."/>
        </authorList>
    </citation>
    <scope>NUCLEOTIDE SEQUENCE</scope>
    <source>
        <strain evidence="4">ChiSxjej1B13-7958</strain>
    </source>
</reference>
<dbReference type="Pfam" id="PF08239">
    <property type="entry name" value="SH3_3"/>
    <property type="match status" value="1"/>
</dbReference>
<dbReference type="PROSITE" id="PS51257">
    <property type="entry name" value="PROKAR_LIPOPROTEIN"/>
    <property type="match status" value="1"/>
</dbReference>
<dbReference type="EMBL" id="DVGZ01000013">
    <property type="protein sequence ID" value="HIR46242.1"/>
    <property type="molecule type" value="Genomic_DNA"/>
</dbReference>
<feature type="chain" id="PRO_5039191288" evidence="2">
    <location>
        <begin position="24"/>
        <end position="140"/>
    </location>
</feature>
<evidence type="ECO:0000313" key="5">
    <source>
        <dbReference type="Proteomes" id="UP000824242"/>
    </source>
</evidence>
<keyword evidence="2" id="KW-0732">Signal</keyword>
<feature type="region of interest" description="Disordered" evidence="1">
    <location>
        <begin position="28"/>
        <end position="49"/>
    </location>
</feature>
<dbReference type="SMART" id="SM00287">
    <property type="entry name" value="SH3b"/>
    <property type="match status" value="1"/>
</dbReference>
<accession>A0A9D1AKH6</accession>
<evidence type="ECO:0000313" key="4">
    <source>
        <dbReference type="EMBL" id="HIR46242.1"/>
    </source>
</evidence>
<dbReference type="Gene3D" id="2.30.30.40">
    <property type="entry name" value="SH3 Domains"/>
    <property type="match status" value="1"/>
</dbReference>
<gene>
    <name evidence="4" type="ORF">IAB89_01085</name>
</gene>
<dbReference type="PROSITE" id="PS51781">
    <property type="entry name" value="SH3B"/>
    <property type="match status" value="1"/>
</dbReference>
<proteinExistence type="predicted"/>
<organism evidence="4 5">
    <name type="scientific">Candidatus Caccousia avicola</name>
    <dbReference type="NCBI Taxonomy" id="2840721"/>
    <lineage>
        <taxon>Bacteria</taxon>
        <taxon>Bacillati</taxon>
        <taxon>Bacillota</taxon>
        <taxon>Clostridia</taxon>
        <taxon>Eubacteriales</taxon>
        <taxon>Oscillospiraceae</taxon>
        <taxon>Oscillospiraceae incertae sedis</taxon>
        <taxon>Candidatus Caccousia</taxon>
    </lineage>
</organism>
<feature type="domain" description="SH3b" evidence="3">
    <location>
        <begin position="71"/>
        <end position="136"/>
    </location>
</feature>
<comment type="caution">
    <text evidence="4">The sequence shown here is derived from an EMBL/GenBank/DDBJ whole genome shotgun (WGS) entry which is preliminary data.</text>
</comment>
<dbReference type="InterPro" id="IPR003646">
    <property type="entry name" value="SH3-like_bac-type"/>
</dbReference>
<evidence type="ECO:0000259" key="3">
    <source>
        <dbReference type="PROSITE" id="PS51781"/>
    </source>
</evidence>
<dbReference type="Proteomes" id="UP000824242">
    <property type="component" value="Unassembled WGS sequence"/>
</dbReference>
<dbReference type="AlphaFoldDB" id="A0A9D1AKH6"/>
<protein>
    <submittedName>
        <fullName evidence="4">SH3 domain-containing protein</fullName>
    </submittedName>
</protein>
<sequence>MKHHRILCLALALCLLCGLSACGKKGETPPSASSAASETSDASSGAESGTAAVSITIPFVVVPELTVRFVDMVQVINVQEGSSLNVREGPGTSYPALGSAKPGERFPYLGESEGWRKIIFGGEEAYVSPEFSEVISVPAS</sequence>
<evidence type="ECO:0000256" key="2">
    <source>
        <dbReference type="SAM" id="SignalP"/>
    </source>
</evidence>